<name>A0A699HC31_TANCI</name>
<dbReference type="AlphaFoldDB" id="A0A699HC31"/>
<accession>A0A699HC31</accession>
<comment type="caution">
    <text evidence="1">The sequence shown here is derived from an EMBL/GenBank/DDBJ whole genome shotgun (WGS) entry which is preliminary data.</text>
</comment>
<feature type="non-terminal residue" evidence="1">
    <location>
        <position position="1"/>
    </location>
</feature>
<reference evidence="1" key="1">
    <citation type="journal article" date="2019" name="Sci. Rep.">
        <title>Draft genome of Tanacetum cinerariifolium, the natural source of mosquito coil.</title>
        <authorList>
            <person name="Yamashiro T."/>
            <person name="Shiraishi A."/>
            <person name="Satake H."/>
            <person name="Nakayama K."/>
        </authorList>
    </citation>
    <scope>NUCLEOTIDE SEQUENCE</scope>
</reference>
<sequence length="311" mass="35829">TTDVVRLQALIDRRKVIITEDTIQQALRLDDADSIDCLPNEEIFAELARMGNVDSSSKFYMYPRFLQLMSNAQIDDLSSHNTKYTSPALTKKVFANIRRVGGCIQTRGKIAKLDADEDVTLEEVDAEKDVEETDEAEPVEESALRRRRGVIIQDPEEAATASLSVQSETKKNMMVYFKNMAGFKMDLFKAKKQRINEEVEELKTHLQIVPNDEEDVYTKATPLALKVPIVDYQIHTKNNKPYYKIIRADGTHQLFLSFISLLRKFDREDLEMLWKIFQERFASSEPKDFSNDFLLNALKTMFEKPNVESNI</sequence>
<dbReference type="EMBL" id="BKCJ010107054">
    <property type="protein sequence ID" value="GEX41633.1"/>
    <property type="molecule type" value="Genomic_DNA"/>
</dbReference>
<gene>
    <name evidence="1" type="ORF">Tci_313608</name>
</gene>
<proteinExistence type="predicted"/>
<protein>
    <recommendedName>
        <fullName evidence="2">Xylulose kinase-1</fullName>
    </recommendedName>
</protein>
<evidence type="ECO:0008006" key="2">
    <source>
        <dbReference type="Google" id="ProtNLM"/>
    </source>
</evidence>
<organism evidence="1">
    <name type="scientific">Tanacetum cinerariifolium</name>
    <name type="common">Dalmatian daisy</name>
    <name type="synonym">Chrysanthemum cinerariifolium</name>
    <dbReference type="NCBI Taxonomy" id="118510"/>
    <lineage>
        <taxon>Eukaryota</taxon>
        <taxon>Viridiplantae</taxon>
        <taxon>Streptophyta</taxon>
        <taxon>Embryophyta</taxon>
        <taxon>Tracheophyta</taxon>
        <taxon>Spermatophyta</taxon>
        <taxon>Magnoliopsida</taxon>
        <taxon>eudicotyledons</taxon>
        <taxon>Gunneridae</taxon>
        <taxon>Pentapetalae</taxon>
        <taxon>asterids</taxon>
        <taxon>campanulids</taxon>
        <taxon>Asterales</taxon>
        <taxon>Asteraceae</taxon>
        <taxon>Asteroideae</taxon>
        <taxon>Anthemideae</taxon>
        <taxon>Anthemidinae</taxon>
        <taxon>Tanacetum</taxon>
    </lineage>
</organism>
<evidence type="ECO:0000313" key="1">
    <source>
        <dbReference type="EMBL" id="GEX41633.1"/>
    </source>
</evidence>